<dbReference type="InterPro" id="IPR041164">
    <property type="entry name" value="LDcluster4"/>
</dbReference>
<evidence type="ECO:0008006" key="3">
    <source>
        <dbReference type="Google" id="ProtNLM"/>
    </source>
</evidence>
<dbReference type="InterPro" id="IPR052341">
    <property type="entry name" value="LOG_family_nucleotidases"/>
</dbReference>
<dbReference type="SUPFAM" id="SSF102405">
    <property type="entry name" value="MCP/YpsA-like"/>
    <property type="match status" value="1"/>
</dbReference>
<dbReference type="Pfam" id="PF18306">
    <property type="entry name" value="LDcluster4"/>
    <property type="match status" value="1"/>
</dbReference>
<protein>
    <recommendedName>
        <fullName evidence="3">Rossmann fold nucleotide-binding protein</fullName>
    </recommendedName>
</protein>
<reference evidence="1 2" key="1">
    <citation type="journal article" date="2015" name="Nature">
        <title>rRNA introns, odd ribosomes, and small enigmatic genomes across a large radiation of phyla.</title>
        <authorList>
            <person name="Brown C.T."/>
            <person name="Hug L.A."/>
            <person name="Thomas B.C."/>
            <person name="Sharon I."/>
            <person name="Castelle C.J."/>
            <person name="Singh A."/>
            <person name="Wilkins M.J."/>
            <person name="Williams K.H."/>
            <person name="Banfield J.F."/>
        </authorList>
    </citation>
    <scope>NUCLEOTIDE SEQUENCE [LARGE SCALE GENOMIC DNA]</scope>
</reference>
<dbReference type="GO" id="GO:0005829">
    <property type="term" value="C:cytosol"/>
    <property type="evidence" value="ECO:0007669"/>
    <property type="project" value="TreeGrafter"/>
</dbReference>
<dbReference type="AlphaFoldDB" id="A0A0G0XK11"/>
<gene>
    <name evidence="1" type="ORF">UU34_C0001G0019</name>
</gene>
<dbReference type="EMBL" id="LCAG01000001">
    <property type="protein sequence ID" value="KKR88022.1"/>
    <property type="molecule type" value="Genomic_DNA"/>
</dbReference>
<name>A0A0G0XK11_9BACT</name>
<organism evidence="1 2">
    <name type="scientific">Candidatus Curtissbacteria bacterium GW2011_GWA1_41_11</name>
    <dbReference type="NCBI Taxonomy" id="1618409"/>
    <lineage>
        <taxon>Bacteria</taxon>
        <taxon>Candidatus Curtissiibacteriota</taxon>
    </lineage>
</organism>
<evidence type="ECO:0000313" key="2">
    <source>
        <dbReference type="Proteomes" id="UP000034854"/>
    </source>
</evidence>
<proteinExistence type="predicted"/>
<evidence type="ECO:0000313" key="1">
    <source>
        <dbReference type="EMBL" id="KKR88022.1"/>
    </source>
</evidence>
<dbReference type="PANTHER" id="PTHR43393">
    <property type="entry name" value="CYTOKININ RIBOSIDE 5'-MONOPHOSPHATE PHOSPHORIBOHYDROLASE"/>
    <property type="match status" value="1"/>
</dbReference>
<dbReference type="Gene3D" id="3.40.50.450">
    <property type="match status" value="1"/>
</dbReference>
<accession>A0A0G0XK11</accession>
<sequence>MDEPAQFPFAFKKSKVENITFLGYADAKESDDPFKAAYEVARLCAKAGYTVVNGAGPGIMKASTLGAHAGGGKAIGITFYPKDTPMFEGRDETNKVDELIVEEDYLDRTLKLLETGQIFVIFNGGTGTISEFGMAWGLARLYFGHHKPSILYGDFWQEIIFAFTRGMYIRPEERLVFKIVNRPEDALGAINEFKEEISEEKHIHKDSKFSI</sequence>
<comment type="caution">
    <text evidence="1">The sequence shown here is derived from an EMBL/GenBank/DDBJ whole genome shotgun (WGS) entry which is preliminary data.</text>
</comment>
<dbReference type="Proteomes" id="UP000034854">
    <property type="component" value="Unassembled WGS sequence"/>
</dbReference>
<dbReference type="PANTHER" id="PTHR43393:SF3">
    <property type="entry name" value="LYSINE DECARBOXYLASE-LIKE PROTEIN"/>
    <property type="match status" value="1"/>
</dbReference>